<dbReference type="InterPro" id="IPR007899">
    <property type="entry name" value="CHAD_dom"/>
</dbReference>
<dbReference type="Pfam" id="PF05235">
    <property type="entry name" value="CHAD"/>
    <property type="match status" value="1"/>
</dbReference>
<gene>
    <name evidence="4" type="ORF">SAMN04488242_0431</name>
</gene>
<evidence type="ECO:0000313" key="4">
    <source>
        <dbReference type="EMBL" id="SDL14543.1"/>
    </source>
</evidence>
<evidence type="ECO:0000259" key="3">
    <source>
        <dbReference type="PROSITE" id="PS51708"/>
    </source>
</evidence>
<dbReference type="PANTHER" id="PTHR39339:SF1">
    <property type="entry name" value="CHAD DOMAIN-CONTAINING PROTEIN"/>
    <property type="match status" value="1"/>
</dbReference>
<dbReference type="SMART" id="SM00880">
    <property type="entry name" value="CHAD"/>
    <property type="match status" value="1"/>
</dbReference>
<accession>A0A1G9HPS3</accession>
<dbReference type="PROSITE" id="PS51708">
    <property type="entry name" value="CHAD"/>
    <property type="match status" value="1"/>
</dbReference>
<dbReference type="SUPFAM" id="SSF55154">
    <property type="entry name" value="CYTH-like phosphatases"/>
    <property type="match status" value="1"/>
</dbReference>
<reference evidence="4 5" key="1">
    <citation type="submission" date="2016-10" db="EMBL/GenBank/DDBJ databases">
        <authorList>
            <person name="de Groot N.N."/>
        </authorList>
    </citation>
    <scope>NUCLEOTIDE SEQUENCE [LARGE SCALE GENOMIC DNA]</scope>
    <source>
        <strain evidence="4 5">CGMCC 1.9159</strain>
    </source>
</reference>
<dbReference type="STRING" id="686624.SAMN04488242_0431"/>
<organism evidence="4 5">
    <name type="scientific">Tessaracoccus oleiagri</name>
    <dbReference type="NCBI Taxonomy" id="686624"/>
    <lineage>
        <taxon>Bacteria</taxon>
        <taxon>Bacillati</taxon>
        <taxon>Actinomycetota</taxon>
        <taxon>Actinomycetes</taxon>
        <taxon>Propionibacteriales</taxon>
        <taxon>Propionibacteriaceae</taxon>
        <taxon>Tessaracoccus</taxon>
    </lineage>
</organism>
<evidence type="ECO:0000259" key="2">
    <source>
        <dbReference type="PROSITE" id="PS51707"/>
    </source>
</evidence>
<dbReference type="SMART" id="SM01118">
    <property type="entry name" value="CYTH"/>
    <property type="match status" value="1"/>
</dbReference>
<dbReference type="PROSITE" id="PS51707">
    <property type="entry name" value="CYTH"/>
    <property type="match status" value="1"/>
</dbReference>
<dbReference type="Gene3D" id="2.40.320.10">
    <property type="entry name" value="Hypothetical Protein Pfu-838710-001"/>
    <property type="match status" value="1"/>
</dbReference>
<keyword evidence="5" id="KW-1185">Reference proteome</keyword>
<dbReference type="Proteomes" id="UP000199475">
    <property type="component" value="Unassembled WGS sequence"/>
</dbReference>
<dbReference type="PANTHER" id="PTHR39339">
    <property type="entry name" value="SLR1444 PROTEIN"/>
    <property type="match status" value="1"/>
</dbReference>
<dbReference type="InterPro" id="IPR038186">
    <property type="entry name" value="CHAD_dom_sf"/>
</dbReference>
<feature type="domain" description="CYTH" evidence="2">
    <location>
        <begin position="3"/>
        <end position="202"/>
    </location>
</feature>
<feature type="domain" description="CHAD" evidence="3">
    <location>
        <begin position="201"/>
        <end position="488"/>
    </location>
</feature>
<dbReference type="AlphaFoldDB" id="A0A1G9HPS3"/>
<name>A0A1G9HPS3_9ACTN</name>
<dbReference type="InterPro" id="IPR033469">
    <property type="entry name" value="CYTH-like_dom_sf"/>
</dbReference>
<dbReference type="OrthoDB" id="9777271at2"/>
<sequence length="488" mass="54244">MKNVEIERKFEVGKSDEVPSLEGILGRGETREHRLRAVYFDTRDGLLARHGITLRRREGGVEEGWHLKLPRDDGDRLEISGPIVDGPGTYSVPSTLLAELRRAVGHELPEGADGVLLPVATLETHRRDTKLVDPTGKVRATLSDDTVTVKPDGNVWREVEVELRGEDPELLERIVGAFKDAGIKKSKAPSKLSRALDGRSGKTAWEVVLAYAAEQVAEMIGREDAVRSDDEDAVHKARVATRRLRSTLRTFRRLFHRDVTDPLRDEVKWLGTVLGEPRDAEVLKERLQGHIDKLAEGDIVGPARDRVGSELDAQHRDSHGALVEVLDSERYAALRDALVSLLADPPLRGRASRKAKKELPRRARRAIARTEEQWSASRDAEGEQLRLLHETRKKSKAARYGCEALEPAFGDAAVEAAERWEEVTETLGLLQDSLVARARLRELARAAQDAGEPTFTYGILVGVEAMSADRSRTQGEAATKRALEHPWP</sequence>
<dbReference type="InterPro" id="IPR023577">
    <property type="entry name" value="CYTH_domain"/>
</dbReference>
<dbReference type="RefSeq" id="WP_093248523.1">
    <property type="nucleotide sequence ID" value="NZ_FNGP01000001.1"/>
</dbReference>
<dbReference type="Gene3D" id="1.40.20.10">
    <property type="entry name" value="CHAD domain"/>
    <property type="match status" value="1"/>
</dbReference>
<dbReference type="Pfam" id="PF01928">
    <property type="entry name" value="CYTH"/>
    <property type="match status" value="1"/>
</dbReference>
<protein>
    <submittedName>
        <fullName evidence="4">CHAD domain-containing protein</fullName>
    </submittedName>
</protein>
<proteinExistence type="predicted"/>
<dbReference type="EMBL" id="FNGP01000001">
    <property type="protein sequence ID" value="SDL14543.1"/>
    <property type="molecule type" value="Genomic_DNA"/>
</dbReference>
<feature type="region of interest" description="Disordered" evidence="1">
    <location>
        <begin position="468"/>
        <end position="488"/>
    </location>
</feature>
<evidence type="ECO:0000313" key="5">
    <source>
        <dbReference type="Proteomes" id="UP000199475"/>
    </source>
</evidence>
<dbReference type="CDD" id="cd07374">
    <property type="entry name" value="CYTH-like_Pase"/>
    <property type="match status" value="1"/>
</dbReference>
<evidence type="ECO:0000256" key="1">
    <source>
        <dbReference type="SAM" id="MobiDB-lite"/>
    </source>
</evidence>